<feature type="signal peptide" evidence="7">
    <location>
        <begin position="1"/>
        <end position="25"/>
    </location>
</feature>
<feature type="chain" id="PRO_5001783117" evidence="7">
    <location>
        <begin position="26"/>
        <end position="261"/>
    </location>
</feature>
<dbReference type="CDD" id="cd13702">
    <property type="entry name" value="PBP2_mlr5654_like"/>
    <property type="match status" value="1"/>
</dbReference>
<dbReference type="AlphaFoldDB" id="A0A084UAX7"/>
<dbReference type="GO" id="GO:0030288">
    <property type="term" value="C:outer membrane-bounded periplasmic space"/>
    <property type="evidence" value="ECO:0007669"/>
    <property type="project" value="InterPro"/>
</dbReference>
<name>A0A084UAX7_9HYPH</name>
<dbReference type="InterPro" id="IPR001320">
    <property type="entry name" value="Iontro_rcpt_C"/>
</dbReference>
<dbReference type="PROSITE" id="PS01039">
    <property type="entry name" value="SBP_BACTERIAL_3"/>
    <property type="match status" value="1"/>
</dbReference>
<dbReference type="STRING" id="472175.EL18_01143"/>
<organism evidence="10 11">
    <name type="scientific">Nitratireductor basaltis</name>
    <dbReference type="NCBI Taxonomy" id="472175"/>
    <lineage>
        <taxon>Bacteria</taxon>
        <taxon>Pseudomonadati</taxon>
        <taxon>Pseudomonadota</taxon>
        <taxon>Alphaproteobacteria</taxon>
        <taxon>Hyphomicrobiales</taxon>
        <taxon>Phyllobacteriaceae</taxon>
        <taxon>Nitratireductor</taxon>
    </lineage>
</organism>
<dbReference type="Proteomes" id="UP000053675">
    <property type="component" value="Unassembled WGS sequence"/>
</dbReference>
<dbReference type="PATRIC" id="fig|472175.3.peg.1149"/>
<evidence type="ECO:0000256" key="1">
    <source>
        <dbReference type="ARBA" id="ARBA00004418"/>
    </source>
</evidence>
<comment type="subcellular location">
    <subcellularLocation>
        <location evidence="1">Periplasm</location>
    </subcellularLocation>
</comment>
<dbReference type="SMART" id="SM00062">
    <property type="entry name" value="PBPb"/>
    <property type="match status" value="1"/>
</dbReference>
<comment type="caution">
    <text evidence="10">The sequence shown here is derived from an EMBL/GenBank/DDBJ whole genome shotgun (WGS) entry which is preliminary data.</text>
</comment>
<dbReference type="PANTHER" id="PTHR35936:SF19">
    <property type="entry name" value="AMINO-ACID-BINDING PROTEIN YXEM-RELATED"/>
    <property type="match status" value="1"/>
</dbReference>
<comment type="similarity">
    <text evidence="2 6">Belongs to the bacterial solute-binding protein 3 family.</text>
</comment>
<feature type="domain" description="Solute-binding protein family 3/N-terminal" evidence="8">
    <location>
        <begin position="30"/>
        <end position="257"/>
    </location>
</feature>
<dbReference type="RefSeq" id="WP_036480679.1">
    <property type="nucleotide sequence ID" value="NZ_JMQM01000001.1"/>
</dbReference>
<dbReference type="InterPro" id="IPR018313">
    <property type="entry name" value="SBP_3_CS"/>
</dbReference>
<dbReference type="NCBIfam" id="TIGR01096">
    <property type="entry name" value="3A0103s03R"/>
    <property type="match status" value="1"/>
</dbReference>
<dbReference type="eggNOG" id="COG0834">
    <property type="taxonomic scope" value="Bacteria"/>
</dbReference>
<keyword evidence="3" id="KW-0813">Transport</keyword>
<evidence type="ECO:0000256" key="6">
    <source>
        <dbReference type="RuleBase" id="RU003744"/>
    </source>
</evidence>
<gene>
    <name evidence="10" type="ORF">EL18_01143</name>
</gene>
<dbReference type="InterPro" id="IPR001638">
    <property type="entry name" value="Solute-binding_3/MltF_N"/>
</dbReference>
<evidence type="ECO:0000256" key="3">
    <source>
        <dbReference type="ARBA" id="ARBA00022448"/>
    </source>
</evidence>
<dbReference type="GO" id="GO:0015276">
    <property type="term" value="F:ligand-gated monoatomic ion channel activity"/>
    <property type="evidence" value="ECO:0007669"/>
    <property type="project" value="InterPro"/>
</dbReference>
<dbReference type="OrthoDB" id="9807134at2"/>
<reference evidence="10 11" key="1">
    <citation type="submission" date="2014-05" db="EMBL/GenBank/DDBJ databases">
        <title>Draft Genome Sequence of Nitratireductor basaltis Strain UMTGB225, A Marine Bacterium Isolated from Green Barrel Tunicate.</title>
        <authorList>
            <person name="Gan H.Y."/>
        </authorList>
    </citation>
    <scope>NUCLEOTIDE SEQUENCE [LARGE SCALE GENOMIC DNA]</scope>
    <source>
        <strain evidence="10 11">UMTGB225</strain>
    </source>
</reference>
<evidence type="ECO:0000256" key="2">
    <source>
        <dbReference type="ARBA" id="ARBA00010333"/>
    </source>
</evidence>
<dbReference type="Gene3D" id="3.40.190.10">
    <property type="entry name" value="Periplasmic binding protein-like II"/>
    <property type="match status" value="2"/>
</dbReference>
<protein>
    <submittedName>
        <fullName evidence="10">Extracellular solute-binding protein</fullName>
    </submittedName>
</protein>
<dbReference type="GO" id="GO:0016020">
    <property type="term" value="C:membrane"/>
    <property type="evidence" value="ECO:0007669"/>
    <property type="project" value="InterPro"/>
</dbReference>
<dbReference type="EMBL" id="JMQM01000001">
    <property type="protein sequence ID" value="KFB10113.1"/>
    <property type="molecule type" value="Genomic_DNA"/>
</dbReference>
<feature type="domain" description="Ionotropic glutamate receptor C-terminal" evidence="9">
    <location>
        <begin position="30"/>
        <end position="256"/>
    </location>
</feature>
<proteinExistence type="inferred from homology"/>
<dbReference type="PANTHER" id="PTHR35936">
    <property type="entry name" value="MEMBRANE-BOUND LYTIC MUREIN TRANSGLYCOSYLASE F"/>
    <property type="match status" value="1"/>
</dbReference>
<keyword evidence="4 7" id="KW-0732">Signal</keyword>
<evidence type="ECO:0000313" key="11">
    <source>
        <dbReference type="Proteomes" id="UP000053675"/>
    </source>
</evidence>
<keyword evidence="11" id="KW-1185">Reference proteome</keyword>
<keyword evidence="5" id="KW-0574">Periplasm</keyword>
<evidence type="ECO:0000259" key="8">
    <source>
        <dbReference type="SMART" id="SM00062"/>
    </source>
</evidence>
<accession>A0A084UAX7</accession>
<evidence type="ECO:0000256" key="5">
    <source>
        <dbReference type="ARBA" id="ARBA00022764"/>
    </source>
</evidence>
<dbReference type="Pfam" id="PF00497">
    <property type="entry name" value="SBP_bac_3"/>
    <property type="match status" value="1"/>
</dbReference>
<dbReference type="SMART" id="SM00079">
    <property type="entry name" value="PBPe"/>
    <property type="match status" value="1"/>
</dbReference>
<evidence type="ECO:0000256" key="4">
    <source>
        <dbReference type="ARBA" id="ARBA00022729"/>
    </source>
</evidence>
<dbReference type="InterPro" id="IPR005768">
    <property type="entry name" value="Lys_Arg_Orn-bd"/>
</dbReference>
<sequence length="261" mass="28291">MLVSRRLALGLSAMAIALVSGAAQAQDKLQIKIGTEGAYPPFNSISASGELEGFDIDIAKALCEQMEAECEFVTQEWDGMIPALQSGKFDAIIASMSITEERLKQVDFTDKYYNTPPAIVVPKDSEITGVTPEDLSGKTIGAQASTTHAQYAETTYGDADVKGYPTAEEYKLDLVNGRLDAAIDDVIVIDEWLKTEDGSCCKIVGTVDPVEEIYGPGIGIAIRQGEDELREKFNAAIKAIRENGTYKEINDSYFTFDVYGG</sequence>
<evidence type="ECO:0000313" key="10">
    <source>
        <dbReference type="EMBL" id="KFB10113.1"/>
    </source>
</evidence>
<dbReference type="SUPFAM" id="SSF53850">
    <property type="entry name" value="Periplasmic binding protein-like II"/>
    <property type="match status" value="1"/>
</dbReference>
<evidence type="ECO:0000256" key="7">
    <source>
        <dbReference type="SAM" id="SignalP"/>
    </source>
</evidence>
<evidence type="ECO:0000259" key="9">
    <source>
        <dbReference type="SMART" id="SM00079"/>
    </source>
</evidence>